<dbReference type="SMART" id="SM00954">
    <property type="entry name" value="RelA_SpoT"/>
    <property type="match status" value="1"/>
</dbReference>
<dbReference type="Proteomes" id="UP000094638">
    <property type="component" value="Unassembled WGS sequence"/>
</dbReference>
<dbReference type="Gene3D" id="3.30.460.10">
    <property type="entry name" value="Beta Polymerase, domain 2"/>
    <property type="match status" value="1"/>
</dbReference>
<protein>
    <recommendedName>
        <fullName evidence="2">RelA/SpoT domain-containing protein</fullName>
    </recommendedName>
</protein>
<dbReference type="PANTHER" id="PTHR47837:SF1">
    <property type="entry name" value="GTP PYROPHOSPHOKINASE YJBM"/>
    <property type="match status" value="1"/>
</dbReference>
<evidence type="ECO:0000313" key="3">
    <source>
        <dbReference type="EMBL" id="OEF44708.1"/>
    </source>
</evidence>
<evidence type="ECO:0000313" key="4">
    <source>
        <dbReference type="Proteomes" id="UP000094638"/>
    </source>
</evidence>
<dbReference type="CDD" id="cd05399">
    <property type="entry name" value="NT_Rel-Spo_like"/>
    <property type="match status" value="1"/>
</dbReference>
<dbReference type="Pfam" id="PF04607">
    <property type="entry name" value="RelA_SpoT"/>
    <property type="match status" value="1"/>
</dbReference>
<dbReference type="InterPro" id="IPR043519">
    <property type="entry name" value="NT_sf"/>
</dbReference>
<comment type="caution">
    <text evidence="3">The sequence shown here is derived from an EMBL/GenBank/DDBJ whole genome shotgun (WGS) entry which is preliminary data.</text>
</comment>
<dbReference type="RefSeq" id="WP_017104182.1">
    <property type="nucleotide sequence ID" value="NZ_AJZO02000248.1"/>
</dbReference>
<evidence type="ECO:0000256" key="1">
    <source>
        <dbReference type="SAM" id="MobiDB-lite"/>
    </source>
</evidence>
<gene>
    <name evidence="3" type="ORF">A163_10890</name>
</gene>
<dbReference type="EMBL" id="AJZO02000248">
    <property type="protein sequence ID" value="OEF44708.1"/>
    <property type="molecule type" value="Genomic_DNA"/>
</dbReference>
<dbReference type="PANTHER" id="PTHR47837">
    <property type="entry name" value="GTP PYROPHOSPHOKINASE YJBM"/>
    <property type="match status" value="1"/>
</dbReference>
<dbReference type="InterPro" id="IPR007685">
    <property type="entry name" value="RelA_SpoT"/>
</dbReference>
<name>A0ABX3B3Z7_9VIBR</name>
<dbReference type="InterPro" id="IPR052366">
    <property type="entry name" value="GTP_Pyrophosphokinase"/>
</dbReference>
<proteinExistence type="predicted"/>
<feature type="domain" description="RelA/SpoT" evidence="2">
    <location>
        <begin position="110"/>
        <end position="238"/>
    </location>
</feature>
<reference evidence="3 4" key="1">
    <citation type="journal article" date="2012" name="Science">
        <title>Ecological populations of bacteria act as socially cohesive units of antibiotic production and resistance.</title>
        <authorList>
            <person name="Cordero O.X."/>
            <person name="Wildschutte H."/>
            <person name="Kirkup B."/>
            <person name="Proehl S."/>
            <person name="Ngo L."/>
            <person name="Hussain F."/>
            <person name="Le Roux F."/>
            <person name="Mincer T."/>
            <person name="Polz M.F."/>
        </authorList>
    </citation>
    <scope>NUCLEOTIDE SEQUENCE [LARGE SCALE GENOMIC DNA]</scope>
    <source>
        <strain evidence="3 4">1F-267</strain>
    </source>
</reference>
<organism evidence="3 4">
    <name type="scientific">Vibrio tasmaniensis 1F-267</name>
    <dbReference type="NCBI Taxonomy" id="1191324"/>
    <lineage>
        <taxon>Bacteria</taxon>
        <taxon>Pseudomonadati</taxon>
        <taxon>Pseudomonadota</taxon>
        <taxon>Gammaproteobacteria</taxon>
        <taxon>Vibrionales</taxon>
        <taxon>Vibrionaceae</taxon>
        <taxon>Vibrio</taxon>
    </lineage>
</organism>
<dbReference type="SUPFAM" id="SSF81301">
    <property type="entry name" value="Nucleotidyltransferase"/>
    <property type="match status" value="1"/>
</dbReference>
<keyword evidence="4" id="KW-1185">Reference proteome</keyword>
<accession>A0ABX3B3Z7</accession>
<feature type="region of interest" description="Disordered" evidence="1">
    <location>
        <begin position="1"/>
        <end position="23"/>
    </location>
</feature>
<sequence>MSENNQSVVSFRIDDTPSAKQSAKNFHDDFSLDFHEFLEQSAKETVEDLDFSNKSVQKAGRKLRKREGDLKQATSVIQTFRTAHEKPLNTIAYLIGRCCREYNIPVKPVKRLKRLETIIDKLQRKSLDGKKLNQTCVTNMNDIGGCRTIFPDMTSLNLIQNKLTETLKGENRVRIKDIDDYITSPKENDCGYRSLHIIYQYEHASGKKFKIEAQLRTRLQHIWATTVEIIDILESTNIKTHSHAPDKDKTNKQIKWEKLLALMSQHIADTEGAITLTASQKLSNALQLQELNDELCAVTRLTSFKMMSENIEADPKVTKGHVLLVVNEFSMEVAVQKVFENQAQATSVYNEMERIVGSINGISTLLVSTQNLGDLADAYPNYIGDCASFIEVLCQAKNYKK</sequence>
<evidence type="ECO:0000259" key="2">
    <source>
        <dbReference type="SMART" id="SM00954"/>
    </source>
</evidence>